<feature type="compositionally biased region" description="Polar residues" evidence="2">
    <location>
        <begin position="350"/>
        <end position="360"/>
    </location>
</feature>
<dbReference type="CDD" id="cd16980">
    <property type="entry name" value="VHS_Lsb5"/>
    <property type="match status" value="1"/>
</dbReference>
<dbReference type="InterPro" id="IPR002014">
    <property type="entry name" value="VHS_dom"/>
</dbReference>
<dbReference type="Pfam" id="PF00790">
    <property type="entry name" value="VHS"/>
    <property type="match status" value="1"/>
</dbReference>
<feature type="domain" description="VHS" evidence="3">
    <location>
        <begin position="18"/>
        <end position="142"/>
    </location>
</feature>
<dbReference type="InterPro" id="IPR008942">
    <property type="entry name" value="ENTH_VHS"/>
</dbReference>
<dbReference type="PROSITE" id="PS50179">
    <property type="entry name" value="VHS"/>
    <property type="match status" value="1"/>
</dbReference>
<dbReference type="EMBL" id="JBFXLS010000056">
    <property type="protein sequence ID" value="KAL2822841.1"/>
    <property type="molecule type" value="Genomic_DNA"/>
</dbReference>
<dbReference type="Gene3D" id="1.20.58.160">
    <property type="match status" value="1"/>
</dbReference>
<evidence type="ECO:0000259" key="3">
    <source>
        <dbReference type="PROSITE" id="PS50179"/>
    </source>
</evidence>
<keyword evidence="5" id="KW-1185">Reference proteome</keyword>
<dbReference type="SUPFAM" id="SSF48464">
    <property type="entry name" value="ENTH/VHS domain"/>
    <property type="match status" value="1"/>
</dbReference>
<evidence type="ECO:0000313" key="5">
    <source>
        <dbReference type="Proteomes" id="UP001610335"/>
    </source>
</evidence>
<sequence>MFHSTKPYSAVTVQIEVLTGEQYEVEDWSGIVDLIEAIHIQGSGPTEASRALRKKLKYGNVHRQLRALTILDFLIQNAGDRFHREFADEPLLERLRIAATDSVSDPLVKEKCKQLFGQWAVSYKGTPGMDRIAGLYKQLPKRKQPANQAKAKVLRDAGNSTEPQLGHTVSVSAGSGPPMVLSSPKHRHSASKSLKKEKKDKKLYNRSFNFEKEKPEMLQTLASSSVASTNLLNALKRVNRETHRVSEDAEVLNRFETCKQLRRQILRYIQYVESEEYLGSLIHSNEELVAALMAFEVLDKSVDYDSDSDQDVLESGWTPDRDDRDINESFAGLAINPPKPPRPARPLSISVPSSSTQRPTYESESESDFEPDDEDDNPFGDRNAILTPAVDKFGRTLKEV</sequence>
<dbReference type="InterPro" id="IPR044103">
    <property type="entry name" value="GAT_LSB5"/>
</dbReference>
<dbReference type="SUPFAM" id="SSF89009">
    <property type="entry name" value="GAT-like domain"/>
    <property type="match status" value="1"/>
</dbReference>
<gene>
    <name evidence="4" type="ORF">BDW59DRAFT_149256</name>
</gene>
<dbReference type="PANTHER" id="PTHR47789">
    <property type="entry name" value="LAS SEVENTEEN-BINDING PROTEIN 5"/>
    <property type="match status" value="1"/>
</dbReference>
<dbReference type="InterPro" id="IPR045007">
    <property type="entry name" value="LSB5"/>
</dbReference>
<comment type="caution">
    <text evidence="4">The sequence shown here is derived from an EMBL/GenBank/DDBJ whole genome shotgun (WGS) entry which is preliminary data.</text>
</comment>
<feature type="compositionally biased region" description="Acidic residues" evidence="2">
    <location>
        <begin position="363"/>
        <end position="378"/>
    </location>
</feature>
<reference evidence="4 5" key="1">
    <citation type="submission" date="2024-07" db="EMBL/GenBank/DDBJ databases">
        <title>Section-level genome sequencing and comparative genomics of Aspergillus sections Usti and Cavernicolus.</title>
        <authorList>
            <consortium name="Lawrence Berkeley National Laboratory"/>
            <person name="Nybo J.L."/>
            <person name="Vesth T.C."/>
            <person name="Theobald S."/>
            <person name="Frisvad J.C."/>
            <person name="Larsen T.O."/>
            <person name="Kjaerboelling I."/>
            <person name="Rothschild-Mancinelli K."/>
            <person name="Lyhne E.K."/>
            <person name="Kogle M.E."/>
            <person name="Barry K."/>
            <person name="Clum A."/>
            <person name="Na H."/>
            <person name="Ledsgaard L."/>
            <person name="Lin J."/>
            <person name="Lipzen A."/>
            <person name="Kuo A."/>
            <person name="Riley R."/>
            <person name="Mondo S."/>
            <person name="LaButti K."/>
            <person name="Haridas S."/>
            <person name="Pangalinan J."/>
            <person name="Salamov A.A."/>
            <person name="Simmons B.A."/>
            <person name="Magnuson J.K."/>
            <person name="Chen J."/>
            <person name="Drula E."/>
            <person name="Henrissat B."/>
            <person name="Wiebenga A."/>
            <person name="Lubbers R.J."/>
            <person name="Gomes A.C."/>
            <person name="Makela M.R."/>
            <person name="Stajich J."/>
            <person name="Grigoriev I.V."/>
            <person name="Mortensen U.H."/>
            <person name="De vries R.P."/>
            <person name="Baker S.E."/>
            <person name="Andersen M.R."/>
        </authorList>
    </citation>
    <scope>NUCLEOTIDE SEQUENCE [LARGE SCALE GENOMIC DNA]</scope>
    <source>
        <strain evidence="4 5">CBS 600.67</strain>
    </source>
</reference>
<dbReference type="PANTHER" id="PTHR47789:SF1">
    <property type="entry name" value="LAS SEVENTEEN-BINDING PROTEIN 5"/>
    <property type="match status" value="1"/>
</dbReference>
<dbReference type="SMART" id="SM00288">
    <property type="entry name" value="VHS"/>
    <property type="match status" value="1"/>
</dbReference>
<feature type="region of interest" description="Disordered" evidence="2">
    <location>
        <begin position="331"/>
        <end position="400"/>
    </location>
</feature>
<dbReference type="Proteomes" id="UP001610335">
    <property type="component" value="Unassembled WGS sequence"/>
</dbReference>
<name>A0ABR4I503_9EURO</name>
<dbReference type="CDD" id="cd14232">
    <property type="entry name" value="GAT_LSB5"/>
    <property type="match status" value="1"/>
</dbReference>
<feature type="compositionally biased region" description="Polar residues" evidence="2">
    <location>
        <begin position="158"/>
        <end position="173"/>
    </location>
</feature>
<comment type="subunit">
    <text evidence="1">Component of the ESCRT-0 complex composed of HSE1 and VPS27.</text>
</comment>
<feature type="region of interest" description="Disordered" evidence="2">
    <location>
        <begin position="155"/>
        <end position="198"/>
    </location>
</feature>
<accession>A0ABR4I503</accession>
<organism evidence="4 5">
    <name type="scientific">Aspergillus cavernicola</name>
    <dbReference type="NCBI Taxonomy" id="176166"/>
    <lineage>
        <taxon>Eukaryota</taxon>
        <taxon>Fungi</taxon>
        <taxon>Dikarya</taxon>
        <taxon>Ascomycota</taxon>
        <taxon>Pezizomycotina</taxon>
        <taxon>Eurotiomycetes</taxon>
        <taxon>Eurotiomycetidae</taxon>
        <taxon>Eurotiales</taxon>
        <taxon>Aspergillaceae</taxon>
        <taxon>Aspergillus</taxon>
        <taxon>Aspergillus subgen. Nidulantes</taxon>
    </lineage>
</organism>
<evidence type="ECO:0000256" key="1">
    <source>
        <dbReference type="ARBA" id="ARBA00011446"/>
    </source>
</evidence>
<evidence type="ECO:0000256" key="2">
    <source>
        <dbReference type="SAM" id="MobiDB-lite"/>
    </source>
</evidence>
<protein>
    <recommendedName>
        <fullName evidence="3">VHS domain-containing protein</fullName>
    </recommendedName>
</protein>
<evidence type="ECO:0000313" key="4">
    <source>
        <dbReference type="EMBL" id="KAL2822841.1"/>
    </source>
</evidence>
<dbReference type="Gene3D" id="1.25.40.90">
    <property type="match status" value="1"/>
</dbReference>
<feature type="compositionally biased region" description="Basic residues" evidence="2">
    <location>
        <begin position="184"/>
        <end position="198"/>
    </location>
</feature>
<dbReference type="InterPro" id="IPR038425">
    <property type="entry name" value="GAT_sf"/>
</dbReference>
<proteinExistence type="predicted"/>